<feature type="domain" description="NmrA-like" evidence="8">
    <location>
        <begin position="4"/>
        <end position="306"/>
    </location>
</feature>
<dbReference type="PANTHER" id="PTHR42748">
    <property type="entry name" value="NITROGEN METABOLITE REPRESSION PROTEIN NMRA FAMILY MEMBER"/>
    <property type="match status" value="1"/>
</dbReference>
<keyword evidence="10" id="KW-1185">Reference proteome</keyword>
<evidence type="ECO:0000256" key="1">
    <source>
        <dbReference type="ARBA" id="ARBA00004123"/>
    </source>
</evidence>
<dbReference type="GO" id="GO:0005634">
    <property type="term" value="C:nucleus"/>
    <property type="evidence" value="ECO:0007669"/>
    <property type="project" value="UniProtKB-SubCell"/>
</dbReference>
<evidence type="ECO:0000256" key="7">
    <source>
        <dbReference type="ARBA" id="ARBA00040296"/>
    </source>
</evidence>
<comment type="similarity">
    <text evidence="3">Belongs to the NmrA-type oxidoreductase family.</text>
</comment>
<dbReference type="InterPro" id="IPR051164">
    <property type="entry name" value="NmrA-like_oxidored"/>
</dbReference>
<reference evidence="9" key="1">
    <citation type="submission" date="2023-10" db="EMBL/GenBank/DDBJ databases">
        <authorList>
            <person name="Hackl T."/>
        </authorList>
    </citation>
    <scope>NUCLEOTIDE SEQUENCE</scope>
</reference>
<sequence length="317" mass="35123">MSAKKIITVFGATGAQGGAVVSTFLSDPKLKNDWAVRGVTRDASKDSAKKLAEKGVEVVAADSNDKASLVKAMSGSDTVFAVTNYWEKPDMKLEEQQGRNLADAAKEADVQHFIWSTLLNITELTKGKLSKVYHFDSKAHVEDYVRSLGIPASFFMPGYYMSNITGFQFTQSPPDNAWTFSLPIAASSPIPMYDTADTGKYVKAMVLNKDALLGKRFIGTTAYMTAQEVVDGFKKAFPETGKTARFYQLPEDTFRGYMSGTGAPDFVVDEMYENMVLMQDFGYYGGLPLDETHKYVEDHLTTWEEHMKAAKNFAELE</sequence>
<comment type="subcellular location">
    <subcellularLocation>
        <location evidence="2">Cytoplasm</location>
        <location evidence="2">Perinuclear region</location>
    </subcellularLocation>
    <subcellularLocation>
        <location evidence="1">Nucleus</location>
    </subcellularLocation>
</comment>
<dbReference type="PANTHER" id="PTHR42748:SF31">
    <property type="entry name" value="NMRA-LIKE DOMAIN-CONTAINING PROTEIN-RELATED"/>
    <property type="match status" value="1"/>
</dbReference>
<dbReference type="CDD" id="cd05251">
    <property type="entry name" value="NmrA_like_SDR_a"/>
    <property type="match status" value="1"/>
</dbReference>
<dbReference type="SUPFAM" id="SSF51735">
    <property type="entry name" value="NAD(P)-binding Rossmann-fold domains"/>
    <property type="match status" value="1"/>
</dbReference>
<keyword evidence="4" id="KW-0963">Cytoplasm</keyword>
<comment type="caution">
    <text evidence="9">The sequence shown here is derived from an EMBL/GenBank/DDBJ whole genome shotgun (WGS) entry which is preliminary data.</text>
</comment>
<dbReference type="EMBL" id="CAUWAG010000003">
    <property type="protein sequence ID" value="CAJ2500339.1"/>
    <property type="molecule type" value="Genomic_DNA"/>
</dbReference>
<name>A0AAI8YAQ4_9PEZI</name>
<keyword evidence="5" id="KW-0521">NADP</keyword>
<evidence type="ECO:0000259" key="8">
    <source>
        <dbReference type="Pfam" id="PF05368"/>
    </source>
</evidence>
<dbReference type="Pfam" id="PF05368">
    <property type="entry name" value="NmrA"/>
    <property type="match status" value="1"/>
</dbReference>
<dbReference type="InterPro" id="IPR036291">
    <property type="entry name" value="NAD(P)-bd_dom_sf"/>
</dbReference>
<evidence type="ECO:0000313" key="9">
    <source>
        <dbReference type="EMBL" id="CAJ2500339.1"/>
    </source>
</evidence>
<proteinExistence type="inferred from homology"/>
<protein>
    <recommendedName>
        <fullName evidence="7">NmrA-like family domain-containing protein 1</fullName>
    </recommendedName>
</protein>
<evidence type="ECO:0000256" key="5">
    <source>
        <dbReference type="ARBA" id="ARBA00022857"/>
    </source>
</evidence>
<evidence type="ECO:0000256" key="6">
    <source>
        <dbReference type="ARBA" id="ARBA00023242"/>
    </source>
</evidence>
<dbReference type="FunFam" id="3.40.50.720:FF:000181">
    <property type="entry name" value="NmrA-like family domain-containing protein 1"/>
    <property type="match status" value="1"/>
</dbReference>
<keyword evidence="6" id="KW-0539">Nucleus</keyword>
<organism evidence="9 10">
    <name type="scientific">Anthostomella pinea</name>
    <dbReference type="NCBI Taxonomy" id="933095"/>
    <lineage>
        <taxon>Eukaryota</taxon>
        <taxon>Fungi</taxon>
        <taxon>Dikarya</taxon>
        <taxon>Ascomycota</taxon>
        <taxon>Pezizomycotina</taxon>
        <taxon>Sordariomycetes</taxon>
        <taxon>Xylariomycetidae</taxon>
        <taxon>Xylariales</taxon>
        <taxon>Xylariaceae</taxon>
        <taxon>Anthostomella</taxon>
    </lineage>
</organism>
<dbReference type="InterPro" id="IPR008030">
    <property type="entry name" value="NmrA-like"/>
</dbReference>
<accession>A0AAI8YAQ4</accession>
<evidence type="ECO:0000256" key="3">
    <source>
        <dbReference type="ARBA" id="ARBA00006328"/>
    </source>
</evidence>
<evidence type="ECO:0000313" key="10">
    <source>
        <dbReference type="Proteomes" id="UP001295740"/>
    </source>
</evidence>
<dbReference type="Gene3D" id="3.90.25.10">
    <property type="entry name" value="UDP-galactose 4-epimerase, domain 1"/>
    <property type="match status" value="1"/>
</dbReference>
<evidence type="ECO:0000256" key="2">
    <source>
        <dbReference type="ARBA" id="ARBA00004556"/>
    </source>
</evidence>
<dbReference type="Gene3D" id="3.40.50.720">
    <property type="entry name" value="NAD(P)-binding Rossmann-like Domain"/>
    <property type="match status" value="1"/>
</dbReference>
<dbReference type="GO" id="GO:0048471">
    <property type="term" value="C:perinuclear region of cytoplasm"/>
    <property type="evidence" value="ECO:0007669"/>
    <property type="project" value="UniProtKB-SubCell"/>
</dbReference>
<gene>
    <name evidence="9" type="ORF">KHLLAP_LOCUS807</name>
</gene>
<dbReference type="Proteomes" id="UP001295740">
    <property type="component" value="Unassembled WGS sequence"/>
</dbReference>
<evidence type="ECO:0000256" key="4">
    <source>
        <dbReference type="ARBA" id="ARBA00022490"/>
    </source>
</evidence>
<dbReference type="AlphaFoldDB" id="A0AAI8YAQ4"/>